<organism evidence="1">
    <name type="scientific">Brassica oleracea</name>
    <name type="common">Wild cabbage</name>
    <dbReference type="NCBI Taxonomy" id="3712"/>
    <lineage>
        <taxon>Eukaryota</taxon>
        <taxon>Viridiplantae</taxon>
        <taxon>Streptophyta</taxon>
        <taxon>Embryophyta</taxon>
        <taxon>Tracheophyta</taxon>
        <taxon>Spermatophyta</taxon>
        <taxon>Magnoliopsida</taxon>
        <taxon>eudicotyledons</taxon>
        <taxon>Gunneridae</taxon>
        <taxon>Pentapetalae</taxon>
        <taxon>rosids</taxon>
        <taxon>malvids</taxon>
        <taxon>Brassicales</taxon>
        <taxon>Brassicaceae</taxon>
        <taxon>Brassiceae</taxon>
        <taxon>Brassica</taxon>
    </lineage>
</organism>
<proteinExistence type="predicted"/>
<dbReference type="EMBL" id="LR031876">
    <property type="protein sequence ID" value="VDD37055.1"/>
    <property type="molecule type" value="Genomic_DNA"/>
</dbReference>
<evidence type="ECO:0000313" key="1">
    <source>
        <dbReference type="EMBL" id="VDD37055.1"/>
    </source>
</evidence>
<name>A0A3P6ETT8_BRAOL</name>
<reference evidence="1" key="1">
    <citation type="submission" date="2018-11" db="EMBL/GenBank/DDBJ databases">
        <authorList>
            <consortium name="Genoscope - CEA"/>
            <person name="William W."/>
        </authorList>
    </citation>
    <scope>NUCLEOTIDE SEQUENCE</scope>
</reference>
<sequence>MVTHSEILKVGHCFAPVVVSSGGRSGVVFSFCVEIHFLSFFPKKCIQSAPLFYMGLN</sequence>
<protein>
    <submittedName>
        <fullName evidence="1">Uncharacterized protein</fullName>
    </submittedName>
</protein>
<dbReference type="AlphaFoldDB" id="A0A3P6ETT8"/>
<accession>A0A3P6ETT8</accession>
<gene>
    <name evidence="1" type="ORF">BOLC7T42615H</name>
</gene>